<accession>A0A174F4P4</accession>
<proteinExistence type="predicted"/>
<evidence type="ECO:0000313" key="1">
    <source>
        <dbReference type="EMBL" id="CUO43719.1"/>
    </source>
</evidence>
<organism evidence="1 2">
    <name type="scientific">[Ruminococcus] torques</name>
    <dbReference type="NCBI Taxonomy" id="33039"/>
    <lineage>
        <taxon>Bacteria</taxon>
        <taxon>Bacillati</taxon>
        <taxon>Bacillota</taxon>
        <taxon>Clostridia</taxon>
        <taxon>Lachnospirales</taxon>
        <taxon>Lachnospiraceae</taxon>
        <taxon>Mediterraneibacter</taxon>
    </lineage>
</organism>
<reference evidence="1 2" key="1">
    <citation type="submission" date="2015-09" db="EMBL/GenBank/DDBJ databases">
        <authorList>
            <consortium name="Pathogen Informatics"/>
        </authorList>
    </citation>
    <scope>NUCLEOTIDE SEQUENCE [LARGE SCALE GENOMIC DNA]</scope>
    <source>
        <strain evidence="1 2">2789STDY5834841</strain>
    </source>
</reference>
<protein>
    <submittedName>
        <fullName evidence="1">Uncharacterized protein</fullName>
    </submittedName>
</protein>
<name>A0A174F4P4_9FIRM</name>
<dbReference type="EMBL" id="CYZO01000049">
    <property type="protein sequence ID" value="CUO43719.1"/>
    <property type="molecule type" value="Genomic_DNA"/>
</dbReference>
<evidence type="ECO:0000313" key="2">
    <source>
        <dbReference type="Proteomes" id="UP000095787"/>
    </source>
</evidence>
<sequence>MSEIIFSYNHTRCHALKVKGLLGGEVYIGEMDGFEIYIRLIRMHYSTNLDLWRLRNN</sequence>
<dbReference type="RefSeq" id="WP_009320858.1">
    <property type="nucleotide sequence ID" value="NZ_CYZO01000049.1"/>
</dbReference>
<dbReference type="Proteomes" id="UP000095787">
    <property type="component" value="Unassembled WGS sequence"/>
</dbReference>
<gene>
    <name evidence="1" type="ORF">ERS852456_02558</name>
</gene>
<dbReference type="AlphaFoldDB" id="A0A174F4P4"/>